<evidence type="ECO:0000313" key="7">
    <source>
        <dbReference type="Proteomes" id="UP000712947"/>
    </source>
</evidence>
<keyword evidence="2" id="KW-0238">DNA-binding</keyword>
<proteinExistence type="predicted"/>
<dbReference type="RefSeq" id="WP_050537216.1">
    <property type="nucleotide sequence ID" value="NZ_CAWMHM010000020.1"/>
</dbReference>
<dbReference type="Gene3D" id="1.10.10.10">
    <property type="entry name" value="Winged helix-like DNA-binding domain superfamily/Winged helix DNA-binding domain"/>
    <property type="match status" value="1"/>
</dbReference>
<evidence type="ECO:0000256" key="3">
    <source>
        <dbReference type="ARBA" id="ARBA00023159"/>
    </source>
</evidence>
<dbReference type="GO" id="GO:0006355">
    <property type="term" value="P:regulation of DNA-templated transcription"/>
    <property type="evidence" value="ECO:0007669"/>
    <property type="project" value="InterPro"/>
</dbReference>
<feature type="domain" description="HTH luxR-type" evidence="5">
    <location>
        <begin position="145"/>
        <end position="210"/>
    </location>
</feature>
<keyword evidence="1" id="KW-0805">Transcription regulation</keyword>
<keyword evidence="4" id="KW-0804">Transcription</keyword>
<keyword evidence="3" id="KW-0010">Activator</keyword>
<sequence>MYNIIIFSGCGLMRFSLKKIATEVISKDTLPTVISEIIVSSEFNDFMDLLIQKNNVICVFDVDNISIKNQEKVFSLIRARFSESSLMVLWKGSELGFYHNFLQSNTASLLSKSVTMCEISNKLHDLIKIKNKIKESKDTSKTRDKTIAIHGLTQRQSQVLKFIMLGMNNKEIARKLGISDKTVSAHRTNIYDKYNVKNAIGLYYKVNEAMLH</sequence>
<protein>
    <submittedName>
        <fullName evidence="6">Response regulator transcription factor</fullName>
    </submittedName>
</protein>
<dbReference type="PROSITE" id="PS50043">
    <property type="entry name" value="HTH_LUXR_2"/>
    <property type="match status" value="1"/>
</dbReference>
<comment type="caution">
    <text evidence="6">The sequence shown here is derived from an EMBL/GenBank/DDBJ whole genome shotgun (WGS) entry which is preliminary data.</text>
</comment>
<dbReference type="EMBL" id="JAASAI010000022">
    <property type="protein sequence ID" value="NIL24262.1"/>
    <property type="molecule type" value="Genomic_DNA"/>
</dbReference>
<organism evidence="6 7">
    <name type="scientific">Yersinia mollaretii</name>
    <dbReference type="NCBI Taxonomy" id="33060"/>
    <lineage>
        <taxon>Bacteria</taxon>
        <taxon>Pseudomonadati</taxon>
        <taxon>Pseudomonadota</taxon>
        <taxon>Gammaproteobacteria</taxon>
        <taxon>Enterobacterales</taxon>
        <taxon>Yersiniaceae</taxon>
        <taxon>Yersinia</taxon>
    </lineage>
</organism>
<evidence type="ECO:0000259" key="5">
    <source>
        <dbReference type="PROSITE" id="PS50043"/>
    </source>
</evidence>
<dbReference type="InterPro" id="IPR016032">
    <property type="entry name" value="Sig_transdc_resp-reg_C-effctor"/>
</dbReference>
<gene>
    <name evidence="6" type="ORF">HB991_17325</name>
</gene>
<dbReference type="Pfam" id="PF00196">
    <property type="entry name" value="GerE"/>
    <property type="match status" value="1"/>
</dbReference>
<dbReference type="PRINTS" id="PR00038">
    <property type="entry name" value="HTHLUXR"/>
</dbReference>
<dbReference type="PROSITE" id="PS00622">
    <property type="entry name" value="HTH_LUXR_1"/>
    <property type="match status" value="1"/>
</dbReference>
<evidence type="ECO:0000313" key="6">
    <source>
        <dbReference type="EMBL" id="NIL24262.1"/>
    </source>
</evidence>
<evidence type="ECO:0000256" key="1">
    <source>
        <dbReference type="ARBA" id="ARBA00023015"/>
    </source>
</evidence>
<dbReference type="SUPFAM" id="SSF46894">
    <property type="entry name" value="C-terminal effector domain of the bipartite response regulators"/>
    <property type="match status" value="1"/>
</dbReference>
<dbReference type="CDD" id="cd06170">
    <property type="entry name" value="LuxR_C_like"/>
    <property type="match status" value="1"/>
</dbReference>
<reference evidence="6" key="1">
    <citation type="submission" date="2020-03" db="EMBL/GenBank/DDBJ databases">
        <authorList>
            <person name="Kislichkina A."/>
            <person name="Dentovskaya S."/>
            <person name="Shaikhutdinov R."/>
            <person name="Ivanov S."/>
            <person name="Sizova A."/>
            <person name="Solomentsev V."/>
            <person name="Bogun A."/>
        </authorList>
    </citation>
    <scope>NUCLEOTIDE SEQUENCE</scope>
    <source>
        <strain evidence="6">SCPM-O-B-7610</strain>
    </source>
</reference>
<evidence type="ECO:0000256" key="4">
    <source>
        <dbReference type="ARBA" id="ARBA00023163"/>
    </source>
</evidence>
<dbReference type="PANTHER" id="PTHR44688:SF16">
    <property type="entry name" value="DNA-BINDING TRANSCRIPTIONAL ACTIVATOR DEVR_DOSR"/>
    <property type="match status" value="1"/>
</dbReference>
<dbReference type="Proteomes" id="UP000712947">
    <property type="component" value="Unassembled WGS sequence"/>
</dbReference>
<dbReference type="InterPro" id="IPR036388">
    <property type="entry name" value="WH-like_DNA-bd_sf"/>
</dbReference>
<dbReference type="AlphaFoldDB" id="A0AA44CNW8"/>
<dbReference type="PANTHER" id="PTHR44688">
    <property type="entry name" value="DNA-BINDING TRANSCRIPTIONAL ACTIVATOR DEVR_DOSR"/>
    <property type="match status" value="1"/>
</dbReference>
<evidence type="ECO:0000256" key="2">
    <source>
        <dbReference type="ARBA" id="ARBA00023125"/>
    </source>
</evidence>
<dbReference type="GO" id="GO:0003677">
    <property type="term" value="F:DNA binding"/>
    <property type="evidence" value="ECO:0007669"/>
    <property type="project" value="UniProtKB-KW"/>
</dbReference>
<name>A0AA44CNW8_YERMO</name>
<dbReference type="InterPro" id="IPR000792">
    <property type="entry name" value="Tscrpt_reg_LuxR_C"/>
</dbReference>
<dbReference type="SMART" id="SM00421">
    <property type="entry name" value="HTH_LUXR"/>
    <property type="match status" value="1"/>
</dbReference>
<accession>A0AA44CNW8</accession>